<dbReference type="InterPro" id="IPR010710">
    <property type="entry name" value="DUF1289"/>
</dbReference>
<dbReference type="Proteomes" id="UP000252147">
    <property type="component" value="Unassembled WGS sequence"/>
</dbReference>
<proteinExistence type="predicted"/>
<organism evidence="1 2">
    <name type="scientific">SAR86 cluster bacterium</name>
    <dbReference type="NCBI Taxonomy" id="2030880"/>
    <lineage>
        <taxon>Bacteria</taxon>
        <taxon>Pseudomonadati</taxon>
        <taxon>Pseudomonadota</taxon>
        <taxon>Gammaproteobacteria</taxon>
        <taxon>SAR86 cluster</taxon>
    </lineage>
</organism>
<name>A0A368BJN5_9GAMM</name>
<dbReference type="PANTHER" id="PTHR35175">
    <property type="entry name" value="DUF1289 DOMAIN-CONTAINING PROTEIN"/>
    <property type="match status" value="1"/>
</dbReference>
<comment type="caution">
    <text evidence="1">The sequence shown here is derived from an EMBL/GenBank/DDBJ whole genome shotgun (WGS) entry which is preliminary data.</text>
</comment>
<dbReference type="AlphaFoldDB" id="A0A368BJN5"/>
<evidence type="ECO:0000313" key="2">
    <source>
        <dbReference type="Proteomes" id="UP000252147"/>
    </source>
</evidence>
<dbReference type="Pfam" id="PF06945">
    <property type="entry name" value="DUF1289"/>
    <property type="match status" value="1"/>
</dbReference>
<dbReference type="EMBL" id="QOPD01000009">
    <property type="protein sequence ID" value="RCL37513.1"/>
    <property type="molecule type" value="Genomic_DNA"/>
</dbReference>
<evidence type="ECO:0000313" key="1">
    <source>
        <dbReference type="EMBL" id="RCL37513.1"/>
    </source>
</evidence>
<accession>A0A368BJN5</accession>
<sequence>MKNNYLVKTPCIGICSTTYGDDICRGCKRFSHEVTAWIKYSDVEKDNVNSRLQKFKVLILSNKFSIVDDQKLFNFMKDNKIMFNDELNPLCWVFDLLRASSDDKLNLSEYGIEVKSSFKDLTNVELKDLINREFFELSVAHFDRYLRS</sequence>
<reference evidence="1 2" key="1">
    <citation type="journal article" date="2018" name="Microbiome">
        <title>Fine metagenomic profile of the Mediterranean stratified and mixed water columns revealed by assembly and recruitment.</title>
        <authorList>
            <person name="Haro-Moreno J.M."/>
            <person name="Lopez-Perez M."/>
            <person name="De La Torre J.R."/>
            <person name="Picazo A."/>
            <person name="Camacho A."/>
            <person name="Rodriguez-Valera F."/>
        </authorList>
    </citation>
    <scope>NUCLEOTIDE SEQUENCE [LARGE SCALE GENOMIC DNA]</scope>
    <source>
        <strain evidence="1">MED-G83</strain>
    </source>
</reference>
<dbReference type="PANTHER" id="PTHR35175:SF1">
    <property type="entry name" value="OXIDOREDUCTASE"/>
    <property type="match status" value="1"/>
</dbReference>
<protein>
    <submittedName>
        <fullName evidence="1">DUF1289 domain-containing protein</fullName>
    </submittedName>
</protein>
<gene>
    <name evidence="1" type="ORF">DBW97_04855</name>
</gene>